<dbReference type="EMBL" id="KQ085908">
    <property type="protein sequence ID" value="KLO17137.1"/>
    <property type="molecule type" value="Genomic_DNA"/>
</dbReference>
<dbReference type="PANTHER" id="PTHR19854:SF1">
    <property type="entry name" value="GUANINE NUCLEOTIDE-BINDING PROTEIN SUBUNIT BETA-LIKE PROTEIN 1"/>
    <property type="match status" value="1"/>
</dbReference>
<reference evidence="5 6" key="1">
    <citation type="submission" date="2015-04" db="EMBL/GenBank/DDBJ databases">
        <title>Complete genome sequence of Schizopora paradoxa KUC8140, a cosmopolitan wood degrader in East Asia.</title>
        <authorList>
            <consortium name="DOE Joint Genome Institute"/>
            <person name="Min B."/>
            <person name="Park H."/>
            <person name="Jang Y."/>
            <person name="Kim J.-J."/>
            <person name="Kim K.H."/>
            <person name="Pangilinan J."/>
            <person name="Lipzen A."/>
            <person name="Riley R."/>
            <person name="Grigoriev I.V."/>
            <person name="Spatafora J.W."/>
            <person name="Choi I.-G."/>
        </authorList>
    </citation>
    <scope>NUCLEOTIDE SEQUENCE [LARGE SCALE GENOMIC DNA]</scope>
    <source>
        <strain evidence="5 6">KUC8140</strain>
    </source>
</reference>
<dbReference type="AlphaFoldDB" id="A0A0H2RZU1"/>
<proteinExistence type="inferred from homology"/>
<sequence length="405" mass="45173">MAPTAPSPSHIVRAHSSSVTTTSFSKDNERIYSGDVTGTVVVTSTRTLRSIAVWKAHSDGILGVEELHPWFITHGRDNKLHVWSAVSEPEYIAETAARDESLITPDLLYSLDVNALNFCRFSICPNFPKDGYDNPGPSSSSLNNNRCILLAVPNLVESSLADVWELPSKERLHAAIGKNTEEFDVDLGDGRGESKTGILMTMELFFRKEEGPSSSCDLHLLAGYESGEVVLHRCSTPYWERSIEGRGWTCIWRTRQHVESVMAMAISPDKSFALTVSADHLVVRYNLFDVEDKEDRPKFVKHRIKQVGNGAVVVRDDGRVCGVGGWDGKIRLFSTKTMKPLGTLAYHTKSCKGLAFAHQIPNDDEFEDADGMTKEEKDTRNLWLVAGSEDHRLSLWQLMSFRKDA</sequence>
<dbReference type="Pfam" id="PF00400">
    <property type="entry name" value="WD40"/>
    <property type="match status" value="2"/>
</dbReference>
<dbReference type="Proteomes" id="UP000053477">
    <property type="component" value="Unassembled WGS sequence"/>
</dbReference>
<evidence type="ECO:0000256" key="2">
    <source>
        <dbReference type="ARBA" id="ARBA00022737"/>
    </source>
</evidence>
<keyword evidence="6" id="KW-1185">Reference proteome</keyword>
<dbReference type="STRING" id="27342.A0A0H2RZU1"/>
<dbReference type="InParanoid" id="A0A0H2RZU1"/>
<dbReference type="SMART" id="SM00320">
    <property type="entry name" value="WD40"/>
    <property type="match status" value="5"/>
</dbReference>
<dbReference type="OrthoDB" id="7668193at2759"/>
<evidence type="ECO:0000256" key="4">
    <source>
        <dbReference type="ARBA" id="ARBA00040563"/>
    </source>
</evidence>
<dbReference type="PANTHER" id="PTHR19854">
    <property type="entry name" value="TRANSDUCIN BETA-LIKE 3"/>
    <property type="match status" value="1"/>
</dbReference>
<evidence type="ECO:0000313" key="6">
    <source>
        <dbReference type="Proteomes" id="UP000053477"/>
    </source>
</evidence>
<dbReference type="Gene3D" id="2.130.10.10">
    <property type="entry name" value="YVTN repeat-like/Quinoprotein amine dehydrogenase"/>
    <property type="match status" value="2"/>
</dbReference>
<dbReference type="InterPro" id="IPR036322">
    <property type="entry name" value="WD40_repeat_dom_sf"/>
</dbReference>
<comment type="similarity">
    <text evidence="3">Belongs to the WD repeat ASA1 family.</text>
</comment>
<evidence type="ECO:0000313" key="5">
    <source>
        <dbReference type="EMBL" id="KLO17137.1"/>
    </source>
</evidence>
<dbReference type="InterPro" id="IPR015943">
    <property type="entry name" value="WD40/YVTN_repeat-like_dom_sf"/>
</dbReference>
<name>A0A0H2RZU1_9AGAM</name>
<dbReference type="SUPFAM" id="SSF50978">
    <property type="entry name" value="WD40 repeat-like"/>
    <property type="match status" value="1"/>
</dbReference>
<evidence type="ECO:0000256" key="3">
    <source>
        <dbReference type="ARBA" id="ARBA00037931"/>
    </source>
</evidence>
<keyword evidence="1" id="KW-0853">WD repeat</keyword>
<protein>
    <recommendedName>
        <fullName evidence="4">ASTRA-associated protein 1</fullName>
    </recommendedName>
</protein>
<dbReference type="FunCoup" id="A0A0H2RZU1">
    <property type="interactions" value="173"/>
</dbReference>
<gene>
    <name evidence="5" type="ORF">SCHPADRAFT_847046</name>
</gene>
<evidence type="ECO:0000256" key="1">
    <source>
        <dbReference type="ARBA" id="ARBA00022574"/>
    </source>
</evidence>
<accession>A0A0H2RZU1</accession>
<dbReference type="InterPro" id="IPR001680">
    <property type="entry name" value="WD40_rpt"/>
</dbReference>
<keyword evidence="2" id="KW-0677">Repeat</keyword>
<organism evidence="5 6">
    <name type="scientific">Schizopora paradoxa</name>
    <dbReference type="NCBI Taxonomy" id="27342"/>
    <lineage>
        <taxon>Eukaryota</taxon>
        <taxon>Fungi</taxon>
        <taxon>Dikarya</taxon>
        <taxon>Basidiomycota</taxon>
        <taxon>Agaricomycotina</taxon>
        <taxon>Agaricomycetes</taxon>
        <taxon>Hymenochaetales</taxon>
        <taxon>Schizoporaceae</taxon>
        <taxon>Schizopora</taxon>
    </lineage>
</organism>